<dbReference type="Proteomes" id="UP000029121">
    <property type="component" value="Unassembled WGS sequence"/>
</dbReference>
<sequence>FAVVSLLFFAQFHFFQDFSWSNRRVLARVYRSFGCLCVGLFALRTAYSHTPEASVHSVRVDVVCLSLNREVFFGSLDGLPFLVGVVHRPSEPLMPQPLFSSPPSHSLDILGESCLCWHLLLEDSGRIIKSVFSCGWSSSFVESDA</sequence>
<proteinExistence type="predicted"/>
<keyword evidence="2" id="KW-1185">Reference proteome</keyword>
<name>R0GTM8_9BRAS</name>
<protein>
    <submittedName>
        <fullName evidence="1">Uncharacterized protein</fullName>
    </submittedName>
</protein>
<dbReference type="AlphaFoldDB" id="R0GTM8"/>
<evidence type="ECO:0000313" key="1">
    <source>
        <dbReference type="EMBL" id="EOA39156.1"/>
    </source>
</evidence>
<feature type="non-terminal residue" evidence="1">
    <location>
        <position position="1"/>
    </location>
</feature>
<accession>R0GTM8</accession>
<dbReference type="EMBL" id="KB870805">
    <property type="protein sequence ID" value="EOA39156.1"/>
    <property type="molecule type" value="Genomic_DNA"/>
</dbReference>
<evidence type="ECO:0000313" key="2">
    <source>
        <dbReference type="Proteomes" id="UP000029121"/>
    </source>
</evidence>
<organism evidence="1 2">
    <name type="scientific">Capsella rubella</name>
    <dbReference type="NCBI Taxonomy" id="81985"/>
    <lineage>
        <taxon>Eukaryota</taxon>
        <taxon>Viridiplantae</taxon>
        <taxon>Streptophyta</taxon>
        <taxon>Embryophyta</taxon>
        <taxon>Tracheophyta</taxon>
        <taxon>Spermatophyta</taxon>
        <taxon>Magnoliopsida</taxon>
        <taxon>eudicotyledons</taxon>
        <taxon>Gunneridae</taxon>
        <taxon>Pentapetalae</taxon>
        <taxon>rosids</taxon>
        <taxon>malvids</taxon>
        <taxon>Brassicales</taxon>
        <taxon>Brassicaceae</taxon>
        <taxon>Camelineae</taxon>
        <taxon>Capsella</taxon>
    </lineage>
</organism>
<gene>
    <name evidence="1" type="ORF">CARUB_v10012101mg</name>
</gene>
<reference evidence="2" key="1">
    <citation type="journal article" date="2013" name="Nat. Genet.">
        <title>The Capsella rubella genome and the genomic consequences of rapid mating system evolution.</title>
        <authorList>
            <person name="Slotte T."/>
            <person name="Hazzouri K.M."/>
            <person name="Agren J.A."/>
            <person name="Koenig D."/>
            <person name="Maumus F."/>
            <person name="Guo Y.L."/>
            <person name="Steige K."/>
            <person name="Platts A.E."/>
            <person name="Escobar J.S."/>
            <person name="Newman L.K."/>
            <person name="Wang W."/>
            <person name="Mandakova T."/>
            <person name="Vello E."/>
            <person name="Smith L.M."/>
            <person name="Henz S.R."/>
            <person name="Steffen J."/>
            <person name="Takuno S."/>
            <person name="Brandvain Y."/>
            <person name="Coop G."/>
            <person name="Andolfatto P."/>
            <person name="Hu T.T."/>
            <person name="Blanchette M."/>
            <person name="Clark R.M."/>
            <person name="Quesneville H."/>
            <person name="Nordborg M."/>
            <person name="Gaut B.S."/>
            <person name="Lysak M.A."/>
            <person name="Jenkins J."/>
            <person name="Grimwood J."/>
            <person name="Chapman J."/>
            <person name="Prochnik S."/>
            <person name="Shu S."/>
            <person name="Rokhsar D."/>
            <person name="Schmutz J."/>
            <person name="Weigel D."/>
            <person name="Wright S.I."/>
        </authorList>
    </citation>
    <scope>NUCLEOTIDE SEQUENCE [LARGE SCALE GENOMIC DNA]</scope>
    <source>
        <strain evidence="2">cv. Monte Gargano</strain>
    </source>
</reference>